<dbReference type="EMBL" id="QKYT01000059">
    <property type="protein sequence ID" value="RIA95557.1"/>
    <property type="molecule type" value="Genomic_DNA"/>
</dbReference>
<protein>
    <submittedName>
        <fullName evidence="2">Uncharacterized protein</fullName>
    </submittedName>
</protein>
<feature type="region of interest" description="Disordered" evidence="1">
    <location>
        <begin position="51"/>
        <end position="97"/>
    </location>
</feature>
<reference evidence="2 3" key="1">
    <citation type="submission" date="2018-06" db="EMBL/GenBank/DDBJ databases">
        <title>Comparative genomics reveals the genomic features of Rhizophagus irregularis, R. cerebriforme, R. diaphanum and Gigaspora rosea, and their symbiotic lifestyle signature.</title>
        <authorList>
            <person name="Morin E."/>
            <person name="San Clemente H."/>
            <person name="Chen E.C.H."/>
            <person name="De La Providencia I."/>
            <person name="Hainaut M."/>
            <person name="Kuo A."/>
            <person name="Kohler A."/>
            <person name="Murat C."/>
            <person name="Tang N."/>
            <person name="Roy S."/>
            <person name="Loubradou J."/>
            <person name="Henrissat B."/>
            <person name="Grigoriev I.V."/>
            <person name="Corradi N."/>
            <person name="Roux C."/>
            <person name="Martin F.M."/>
        </authorList>
    </citation>
    <scope>NUCLEOTIDE SEQUENCE [LARGE SCALE GENOMIC DNA]</scope>
    <source>
        <strain evidence="2 3">DAOM 227022</strain>
    </source>
</reference>
<evidence type="ECO:0000313" key="2">
    <source>
        <dbReference type="EMBL" id="RIA95557.1"/>
    </source>
</evidence>
<dbReference type="AlphaFoldDB" id="A0A397TGN6"/>
<dbReference type="Proteomes" id="UP000265703">
    <property type="component" value="Unassembled WGS sequence"/>
</dbReference>
<keyword evidence="3" id="KW-1185">Reference proteome</keyword>
<organism evidence="2 3">
    <name type="scientific">Glomus cerebriforme</name>
    <dbReference type="NCBI Taxonomy" id="658196"/>
    <lineage>
        <taxon>Eukaryota</taxon>
        <taxon>Fungi</taxon>
        <taxon>Fungi incertae sedis</taxon>
        <taxon>Mucoromycota</taxon>
        <taxon>Glomeromycotina</taxon>
        <taxon>Glomeromycetes</taxon>
        <taxon>Glomerales</taxon>
        <taxon>Glomeraceae</taxon>
        <taxon>Glomus</taxon>
    </lineage>
</organism>
<evidence type="ECO:0000313" key="3">
    <source>
        <dbReference type="Proteomes" id="UP000265703"/>
    </source>
</evidence>
<proteinExistence type="predicted"/>
<accession>A0A397TGN6</accession>
<gene>
    <name evidence="2" type="ORF">C1645_816505</name>
</gene>
<comment type="caution">
    <text evidence="2">The sequence shown here is derived from an EMBL/GenBank/DDBJ whole genome shotgun (WGS) entry which is preliminary data.</text>
</comment>
<dbReference type="OrthoDB" id="2425717at2759"/>
<sequence length="172" mass="18834">MANPFLQTHYRRGATDLTPEQIEEIRHLKNKVPTYMIVRDYHIQILSTDKKAKLHTPDSSPVHESVGLNKPQDKQKKKASGSAEGTKGKSIRVSDDSSEIVGGDLEVKKDTIDISPNSSALAPLANESSPSQSLIISQNSGDVSEMLKKVNIEMKKVRTKGRTITSKLATGI</sequence>
<name>A0A397TGN6_9GLOM</name>
<evidence type="ECO:0000256" key="1">
    <source>
        <dbReference type="SAM" id="MobiDB-lite"/>
    </source>
</evidence>